<gene>
    <name evidence="1" type="ORF">mMyoMyo1_008314</name>
</gene>
<name>A0A7J7VIM9_MYOMY</name>
<proteinExistence type="predicted"/>
<organism evidence="1 2">
    <name type="scientific">Myotis myotis</name>
    <name type="common">Greater mouse-eared bat</name>
    <name type="synonym">Vespertilio myotis</name>
    <dbReference type="NCBI Taxonomy" id="51298"/>
    <lineage>
        <taxon>Eukaryota</taxon>
        <taxon>Metazoa</taxon>
        <taxon>Chordata</taxon>
        <taxon>Craniata</taxon>
        <taxon>Vertebrata</taxon>
        <taxon>Euteleostomi</taxon>
        <taxon>Mammalia</taxon>
        <taxon>Eutheria</taxon>
        <taxon>Laurasiatheria</taxon>
        <taxon>Chiroptera</taxon>
        <taxon>Yangochiroptera</taxon>
        <taxon>Vespertilionidae</taxon>
        <taxon>Myotis</taxon>
    </lineage>
</organism>
<protein>
    <submittedName>
        <fullName evidence="1">Uncharacterized protein</fullName>
    </submittedName>
</protein>
<accession>A0A7J7VIM9</accession>
<dbReference type="EMBL" id="JABWUV010000010">
    <property type="protein sequence ID" value="KAF6324860.1"/>
    <property type="molecule type" value="Genomic_DNA"/>
</dbReference>
<keyword evidence="2" id="KW-1185">Reference proteome</keyword>
<comment type="caution">
    <text evidence="1">The sequence shown here is derived from an EMBL/GenBank/DDBJ whole genome shotgun (WGS) entry which is preliminary data.</text>
</comment>
<dbReference type="Proteomes" id="UP000527355">
    <property type="component" value="Unassembled WGS sequence"/>
</dbReference>
<evidence type="ECO:0000313" key="1">
    <source>
        <dbReference type="EMBL" id="KAF6324860.1"/>
    </source>
</evidence>
<evidence type="ECO:0000313" key="2">
    <source>
        <dbReference type="Proteomes" id="UP000527355"/>
    </source>
</evidence>
<dbReference type="AlphaFoldDB" id="A0A7J7VIM9"/>
<sequence length="146" mass="16402">MKLPQTHLNHYNRRRVQKHIQRARGTEGLPRPVVGKPWLGSHMRLFGPLSVALPQNTTCGRAHTVRLKLRGPCPEVGFWPGRVYFEEVALEEVGGVGRAMGDTAPGRRARFMHELRMGELEGVDLSERTSIRLRTFLAKASLGVNN</sequence>
<reference evidence="1 2" key="1">
    <citation type="journal article" date="2020" name="Nature">
        <title>Six reference-quality genomes reveal evolution of bat adaptations.</title>
        <authorList>
            <person name="Jebb D."/>
            <person name="Huang Z."/>
            <person name="Pippel M."/>
            <person name="Hughes G.M."/>
            <person name="Lavrichenko K."/>
            <person name="Devanna P."/>
            <person name="Winkler S."/>
            <person name="Jermiin L.S."/>
            <person name="Skirmuntt E.C."/>
            <person name="Katzourakis A."/>
            <person name="Burkitt-Gray L."/>
            <person name="Ray D.A."/>
            <person name="Sullivan K.A.M."/>
            <person name="Roscito J.G."/>
            <person name="Kirilenko B.M."/>
            <person name="Davalos L.M."/>
            <person name="Corthals A.P."/>
            <person name="Power M.L."/>
            <person name="Jones G."/>
            <person name="Ransome R.D."/>
            <person name="Dechmann D.K.N."/>
            <person name="Locatelli A.G."/>
            <person name="Puechmaille S.J."/>
            <person name="Fedrigo O."/>
            <person name="Jarvis E.D."/>
            <person name="Hiller M."/>
            <person name="Vernes S.C."/>
            <person name="Myers E.W."/>
            <person name="Teeling E.C."/>
        </authorList>
    </citation>
    <scope>NUCLEOTIDE SEQUENCE [LARGE SCALE GENOMIC DNA]</scope>
    <source>
        <strain evidence="1">MMyoMyo1</strain>
        <tissue evidence="1">Flight muscle</tissue>
    </source>
</reference>